<dbReference type="EMBL" id="JBAWTH010000003">
    <property type="protein sequence ID" value="KAL2292311.1"/>
    <property type="molecule type" value="Genomic_DNA"/>
</dbReference>
<dbReference type="InterPro" id="IPR023210">
    <property type="entry name" value="NADP_OxRdtase_dom"/>
</dbReference>
<organism evidence="4 5">
    <name type="scientific">Diaporthe vaccinii</name>
    <dbReference type="NCBI Taxonomy" id="105482"/>
    <lineage>
        <taxon>Eukaryota</taxon>
        <taxon>Fungi</taxon>
        <taxon>Dikarya</taxon>
        <taxon>Ascomycota</taxon>
        <taxon>Pezizomycotina</taxon>
        <taxon>Sordariomycetes</taxon>
        <taxon>Sordariomycetidae</taxon>
        <taxon>Diaporthales</taxon>
        <taxon>Diaporthaceae</taxon>
        <taxon>Diaporthe</taxon>
        <taxon>Diaporthe eres species complex</taxon>
    </lineage>
</organism>
<dbReference type="PROSITE" id="PS00062">
    <property type="entry name" value="ALDOKETO_REDUCTASE_2"/>
    <property type="match status" value="1"/>
</dbReference>
<keyword evidence="2" id="KW-0812">Transmembrane</keyword>
<evidence type="ECO:0000256" key="1">
    <source>
        <dbReference type="ARBA" id="ARBA00023002"/>
    </source>
</evidence>
<dbReference type="PROSITE" id="PS00798">
    <property type="entry name" value="ALDOKETO_REDUCTASE_1"/>
    <property type="match status" value="1"/>
</dbReference>
<accession>A0ABR4FC80</accession>
<keyword evidence="2" id="KW-0472">Membrane</keyword>
<dbReference type="PROSITE" id="PS00063">
    <property type="entry name" value="ALDOKETO_REDUCTASE_3"/>
    <property type="match status" value="1"/>
</dbReference>
<feature type="transmembrane region" description="Helical" evidence="2">
    <location>
        <begin position="26"/>
        <end position="48"/>
    </location>
</feature>
<dbReference type="Proteomes" id="UP001600888">
    <property type="component" value="Unassembled WGS sequence"/>
</dbReference>
<gene>
    <name evidence="4" type="ORF">FJTKL_09301</name>
</gene>
<sequence length="444" mass="48686">MAAFLFWIKRRLVPAIKSSNFCPEMVLPPSFVGCFALPICLFGFGWSARESVHWIVPTIGAGSFAIGVVTLFNSVYTYIGIVYAPYAASLFAGAALFRAALGGAFPLFARELFYQLGVGPGNSPVGGIAVLFIPVPFALYYLTTSQQIHRTVTRNENKMGAITSRIWATGSSDLKLDSVIKLSNGVTMPRLGFGVWQVDPAVCTSVVETALAAGYRHVDSAQAYRNEAEAGAALRSSSIVKRKDVFFTTKIPRDLGSVDKNYTSLVESVNKINGDGADADAYVDLFLIHTPRMGPEGIKNVWLALEKLLKEGKTRSIGVSNFNGENIQGMKEYATVWPPHVNQIQLNPWVQEKEIVKYCEDNGIVLQAYSPLATGRKLDDPTVGKIAKKYKKSPAQVLIRYALQKGWVPLPKSVHKERIIENTQLYDFDIASEDMTTLDGLDGK</sequence>
<dbReference type="InterPro" id="IPR018170">
    <property type="entry name" value="Aldo/ket_reductase_CS"/>
</dbReference>
<protein>
    <recommendedName>
        <fullName evidence="3">NADP-dependent oxidoreductase domain-containing protein</fullName>
    </recommendedName>
</protein>
<feature type="transmembrane region" description="Helical" evidence="2">
    <location>
        <begin position="125"/>
        <end position="142"/>
    </location>
</feature>
<proteinExistence type="predicted"/>
<evidence type="ECO:0000313" key="4">
    <source>
        <dbReference type="EMBL" id="KAL2292311.1"/>
    </source>
</evidence>
<keyword evidence="1" id="KW-0560">Oxidoreductase</keyword>
<dbReference type="CDD" id="cd19071">
    <property type="entry name" value="AKR_AKR1-5-like"/>
    <property type="match status" value="1"/>
</dbReference>
<keyword evidence="5" id="KW-1185">Reference proteome</keyword>
<evidence type="ECO:0000259" key="3">
    <source>
        <dbReference type="Pfam" id="PF00248"/>
    </source>
</evidence>
<evidence type="ECO:0000313" key="5">
    <source>
        <dbReference type="Proteomes" id="UP001600888"/>
    </source>
</evidence>
<dbReference type="InterPro" id="IPR036812">
    <property type="entry name" value="NAD(P)_OxRdtase_dom_sf"/>
</dbReference>
<dbReference type="PANTHER" id="PTHR43827:SF13">
    <property type="entry name" value="ALDO_KETO REDUCTASE FAMILY PROTEIN"/>
    <property type="match status" value="1"/>
</dbReference>
<dbReference type="InterPro" id="IPR020471">
    <property type="entry name" value="AKR"/>
</dbReference>
<feature type="transmembrane region" description="Helical" evidence="2">
    <location>
        <begin position="54"/>
        <end position="76"/>
    </location>
</feature>
<dbReference type="PRINTS" id="PR00069">
    <property type="entry name" value="ALDKETRDTASE"/>
</dbReference>
<comment type="caution">
    <text evidence="4">The sequence shown here is derived from an EMBL/GenBank/DDBJ whole genome shotgun (WGS) entry which is preliminary data.</text>
</comment>
<evidence type="ECO:0000256" key="2">
    <source>
        <dbReference type="SAM" id="Phobius"/>
    </source>
</evidence>
<reference evidence="4 5" key="1">
    <citation type="submission" date="2024-03" db="EMBL/GenBank/DDBJ databases">
        <title>A high-quality draft genome sequence of Diaporthe vaccinii, a causative agent of upright dieback and viscid rot disease in cranberry plants.</title>
        <authorList>
            <person name="Sarrasin M."/>
            <person name="Lang B.F."/>
            <person name="Burger G."/>
        </authorList>
    </citation>
    <scope>NUCLEOTIDE SEQUENCE [LARGE SCALE GENOMIC DNA]</scope>
    <source>
        <strain evidence="4 5">IS7</strain>
    </source>
</reference>
<feature type="transmembrane region" description="Helical" evidence="2">
    <location>
        <begin position="83"/>
        <end position="105"/>
    </location>
</feature>
<dbReference type="SUPFAM" id="SSF51430">
    <property type="entry name" value="NAD(P)-linked oxidoreductase"/>
    <property type="match status" value="1"/>
</dbReference>
<name>A0ABR4FC80_9PEZI</name>
<dbReference type="PANTHER" id="PTHR43827">
    <property type="entry name" value="2,5-DIKETO-D-GLUCONIC ACID REDUCTASE"/>
    <property type="match status" value="1"/>
</dbReference>
<keyword evidence="2" id="KW-1133">Transmembrane helix</keyword>
<dbReference type="Gene3D" id="3.20.20.100">
    <property type="entry name" value="NADP-dependent oxidoreductase domain"/>
    <property type="match status" value="1"/>
</dbReference>
<dbReference type="Pfam" id="PF00248">
    <property type="entry name" value="Aldo_ket_red"/>
    <property type="match status" value="1"/>
</dbReference>
<feature type="domain" description="NADP-dependent oxidoreductase" evidence="3">
    <location>
        <begin position="191"/>
        <end position="441"/>
    </location>
</feature>